<dbReference type="SUPFAM" id="SSF50249">
    <property type="entry name" value="Nucleic acid-binding proteins"/>
    <property type="match status" value="2"/>
</dbReference>
<feature type="region of interest" description="Disordered" evidence="9">
    <location>
        <begin position="408"/>
        <end position="443"/>
    </location>
</feature>
<proteinExistence type="inferred from homology"/>
<feature type="compositionally biased region" description="Basic and acidic residues" evidence="9">
    <location>
        <begin position="365"/>
        <end position="377"/>
    </location>
</feature>
<dbReference type="SMART" id="SM00976">
    <property type="entry name" value="Telo_bind"/>
    <property type="match status" value="1"/>
</dbReference>
<evidence type="ECO:0000256" key="6">
    <source>
        <dbReference type="ARBA" id="ARBA00022895"/>
    </source>
</evidence>
<dbReference type="InterPro" id="IPR011564">
    <property type="entry name" value="Telomer_end-bd_POT1/Cdc13"/>
</dbReference>
<dbReference type="InterPro" id="IPR012340">
    <property type="entry name" value="NA-bd_OB-fold"/>
</dbReference>
<evidence type="ECO:0000256" key="2">
    <source>
        <dbReference type="ARBA" id="ARBA00004574"/>
    </source>
</evidence>
<comment type="caution">
    <text evidence="11">The sequence shown here is derived from an EMBL/GenBank/DDBJ whole genome shotgun (WGS) entry which is preliminary data.</text>
</comment>
<dbReference type="GO" id="GO:0016233">
    <property type="term" value="P:telomere capping"/>
    <property type="evidence" value="ECO:0007669"/>
    <property type="project" value="TreeGrafter"/>
</dbReference>
<protein>
    <recommendedName>
        <fullName evidence="4">Protection of telomeres protein 1</fullName>
    </recommendedName>
</protein>
<dbReference type="FunFam" id="2.40.50.140:FF:000303">
    <property type="entry name" value="Protection of telomeres protein 1"/>
    <property type="match status" value="1"/>
</dbReference>
<keyword evidence="7" id="KW-0238">DNA-binding</keyword>
<dbReference type="GO" id="GO:0032210">
    <property type="term" value="P:regulation of telomere maintenance via telomerase"/>
    <property type="evidence" value="ECO:0007669"/>
    <property type="project" value="TreeGrafter"/>
</dbReference>
<dbReference type="PANTHER" id="PTHR14513:SF0">
    <property type="entry name" value="PROTECTION OF TELOMERES PROTEIN 1"/>
    <property type="match status" value="1"/>
</dbReference>
<keyword evidence="5" id="KW-0158">Chromosome</keyword>
<dbReference type="Gene3D" id="2.40.50.140">
    <property type="entry name" value="Nucleic acid-binding proteins"/>
    <property type="match status" value="3"/>
</dbReference>
<dbReference type="PANTHER" id="PTHR14513">
    <property type="entry name" value="PROTECTION OF TELOMERES 1"/>
    <property type="match status" value="1"/>
</dbReference>
<dbReference type="OrthoDB" id="2186770at2759"/>
<accession>A0A166PMP3</accession>
<comment type="subcellular location">
    <subcellularLocation>
        <location evidence="2">Chromosome</location>
        <location evidence="2">Telomere</location>
    </subcellularLocation>
    <subcellularLocation>
        <location evidence="1">Nucleus</location>
    </subcellularLocation>
</comment>
<evidence type="ECO:0000313" key="12">
    <source>
        <dbReference type="Proteomes" id="UP000242877"/>
    </source>
</evidence>
<dbReference type="GO" id="GO:0098505">
    <property type="term" value="F:G-rich strand telomeric DNA binding"/>
    <property type="evidence" value="ECO:0007669"/>
    <property type="project" value="TreeGrafter"/>
</dbReference>
<dbReference type="InterPro" id="IPR028389">
    <property type="entry name" value="POT1"/>
</dbReference>
<dbReference type="Pfam" id="PF16686">
    <property type="entry name" value="POT1PC"/>
    <property type="match status" value="1"/>
</dbReference>
<reference evidence="11 12" key="1">
    <citation type="journal article" date="2016" name="Genome Biol. Evol.">
        <title>Divergent and convergent evolution of fungal pathogenicity.</title>
        <authorList>
            <person name="Shang Y."/>
            <person name="Xiao G."/>
            <person name="Zheng P."/>
            <person name="Cen K."/>
            <person name="Zhan S."/>
            <person name="Wang C."/>
        </authorList>
    </citation>
    <scope>NUCLEOTIDE SEQUENCE [LARGE SCALE GENOMIC DNA]</scope>
    <source>
        <strain evidence="11 12">ARSEF 7405</strain>
    </source>
</reference>
<feature type="domain" description="Telomeric single stranded DNA binding POT1/Cdc13" evidence="10">
    <location>
        <begin position="4"/>
        <end position="129"/>
    </location>
</feature>
<dbReference type="Pfam" id="PF02765">
    <property type="entry name" value="POT1"/>
    <property type="match status" value="1"/>
</dbReference>
<evidence type="ECO:0000256" key="5">
    <source>
        <dbReference type="ARBA" id="ARBA00022454"/>
    </source>
</evidence>
<name>A0A166PMP3_9EURO</name>
<dbReference type="EMBL" id="AZGZ01000001">
    <property type="protein sequence ID" value="KZZ97850.1"/>
    <property type="molecule type" value="Genomic_DNA"/>
</dbReference>
<feature type="region of interest" description="Disordered" evidence="9">
    <location>
        <begin position="351"/>
        <end position="382"/>
    </location>
</feature>
<dbReference type="VEuPathDB" id="FungiDB:AAP_00111"/>
<dbReference type="GO" id="GO:0000783">
    <property type="term" value="C:nuclear telomere cap complex"/>
    <property type="evidence" value="ECO:0007669"/>
    <property type="project" value="TreeGrafter"/>
</dbReference>
<evidence type="ECO:0000256" key="7">
    <source>
        <dbReference type="ARBA" id="ARBA00023125"/>
    </source>
</evidence>
<feature type="region of interest" description="Disordered" evidence="9">
    <location>
        <begin position="149"/>
        <end position="191"/>
    </location>
</feature>
<keyword evidence="12" id="KW-1185">Reference proteome</keyword>
<evidence type="ECO:0000256" key="8">
    <source>
        <dbReference type="ARBA" id="ARBA00023242"/>
    </source>
</evidence>
<keyword evidence="6" id="KW-0779">Telomere</keyword>
<organism evidence="11 12">
    <name type="scientific">Ascosphaera apis ARSEF 7405</name>
    <dbReference type="NCBI Taxonomy" id="392613"/>
    <lineage>
        <taxon>Eukaryota</taxon>
        <taxon>Fungi</taxon>
        <taxon>Dikarya</taxon>
        <taxon>Ascomycota</taxon>
        <taxon>Pezizomycotina</taxon>
        <taxon>Eurotiomycetes</taxon>
        <taxon>Eurotiomycetidae</taxon>
        <taxon>Onygenales</taxon>
        <taxon>Ascosphaeraceae</taxon>
        <taxon>Ascosphaera</taxon>
    </lineage>
</organism>
<evidence type="ECO:0000256" key="4">
    <source>
        <dbReference type="ARBA" id="ARBA00015253"/>
    </source>
</evidence>
<evidence type="ECO:0000256" key="9">
    <source>
        <dbReference type="SAM" id="MobiDB-lite"/>
    </source>
</evidence>
<dbReference type="GO" id="GO:0010521">
    <property type="term" value="F:telomerase inhibitor activity"/>
    <property type="evidence" value="ECO:0007669"/>
    <property type="project" value="TreeGrafter"/>
</dbReference>
<evidence type="ECO:0000259" key="10">
    <source>
        <dbReference type="SMART" id="SM00976"/>
    </source>
</evidence>
<dbReference type="InterPro" id="IPR032042">
    <property type="entry name" value="POT1PC"/>
</dbReference>
<gene>
    <name evidence="11" type="ORF">AAP_00111</name>
</gene>
<dbReference type="AlphaFoldDB" id="A0A166PMP3"/>
<evidence type="ECO:0000256" key="3">
    <source>
        <dbReference type="ARBA" id="ARBA00008442"/>
    </source>
</evidence>
<comment type="similarity">
    <text evidence="3">Belongs to the telombin family.</text>
</comment>
<evidence type="ECO:0000256" key="1">
    <source>
        <dbReference type="ARBA" id="ARBA00004123"/>
    </source>
</evidence>
<keyword evidence="8" id="KW-0539">Nucleus</keyword>
<sequence>MAGFTTIEEAQKLPPNRIIDIIGLVEDALDPKMTTGSSIMSTFTLSDKTYSSLKVRCFRNERSKLPVPRQGDVVVLRNVKLSEWGGKPIAVSFQNVSAPWIIYRGDPSSPSSIQASDEKHAVSLSSSDLGYIASLQGIHEKNGVKARPIATSPQPAVSGPPPAPAITRTASHSSPAPVPPPRPQSNHQSTTPNTKFILLKNASPSTFVDLLCHVVKTYDDDWQDRFTLYVTDYTQNPFFYEYTEKDTRSNLYDTSRKWEGPLGKFTLQVTVWDANAYHCRRHVQEGSFVRLYNVNMKMMNGYLEGKVHGDKRYPEKIGIQIVNDIDDDSDEKLSKLLARKSDYWRKIKNMEEERTTSKRKKKHDRKEEREAQRRRTTSEPVQPVDVIHLDDGENEKLKKAEPVEIITPKPKPQKLNGLEKSSRTSTPCPKETPLTCKSDKKQLPAPVTLNSSIKSDHPTVPPQPLYEILNQRHIRKTPEGLYFQLPFLNLRYRATIRIVDFFPSKIEDFAVPYDADCAQNTDNDEDTNGSESDLDLQTPKWTWRFGLVVQDAKSPNNTDGKPARMELHVADQDAERLLRMSPVNLHTDKQSLDDLRSILDVLWGNLEQVKSGKGTKYDPDTCIDLLDSPSFTCCIKEYGICTGEERIIDTADDVGQDERIFDGSQEQPLKISGWKRMFRIFGTSISA</sequence>
<evidence type="ECO:0000313" key="11">
    <source>
        <dbReference type="EMBL" id="KZZ97850.1"/>
    </source>
</evidence>
<dbReference type="Proteomes" id="UP000242877">
    <property type="component" value="Unassembled WGS sequence"/>
</dbReference>